<feature type="compositionally biased region" description="Basic and acidic residues" evidence="1">
    <location>
        <begin position="35"/>
        <end position="48"/>
    </location>
</feature>
<gene>
    <name evidence="2" type="ORF">GCM10007420_23610</name>
</gene>
<reference evidence="3" key="1">
    <citation type="journal article" date="2019" name="Int. J. Syst. Evol. Microbiol.">
        <title>The Global Catalogue of Microorganisms (GCM) 10K type strain sequencing project: providing services to taxonomists for standard genome sequencing and annotation.</title>
        <authorList>
            <consortium name="The Broad Institute Genomics Platform"/>
            <consortium name="The Broad Institute Genome Sequencing Center for Infectious Disease"/>
            <person name="Wu L."/>
            <person name="Ma J."/>
        </authorList>
    </citation>
    <scope>NUCLEOTIDE SEQUENCE [LARGE SCALE GENOMIC DNA]</scope>
    <source>
        <strain evidence="3">CGMCC 1.12766</strain>
    </source>
</reference>
<proteinExistence type="predicted"/>
<dbReference type="Gene3D" id="1.25.40.10">
    <property type="entry name" value="Tetratricopeptide repeat domain"/>
    <property type="match status" value="2"/>
</dbReference>
<sequence>MIRESQSMTGIGRVLAAVLVAGSIGMTTIGTNAEAQRRDREQEREQNNENRTFSTQIGTLVLQAQEQIEAEQYQAALDTFTRGLGMSPSAYESSVMYAQRARVHFMLDNMSQTVSDFRAAINAGGLNAAEVRDIRVNLGQILISMEQVDAGIRELEAAIAAGATVNAGLARLLAIAYAQGERYSDGLRYAEQWYEATPNKSLNEYPIMLVYYQQLNRPMDELRVVREQVNRFPQERTAWQNLVSLLARTEQEEQAFEANKLMYLNGLFTEGEELLRLVQYYSFYDNPYRGATILEREMNAGRIERNARNVELLANMWRQAAEFERALPVLRQLSEMNQDGQTALVLAEAHYQLNQWEPAAQAFQTALNRGGLRQPGEAWVLLGTARFNLDDNQGALAAFREGARFASSRSQANGWIQFVNGQIEGVARRARQREQVQIDECRLTVEAERRIATVIGEADEDGRVRIDIPQRCQAYFNQYGEQFREVGMNDEQAAERREALERAAREAAAG</sequence>
<dbReference type="Proteomes" id="UP000648722">
    <property type="component" value="Unassembled WGS sequence"/>
</dbReference>
<feature type="region of interest" description="Disordered" evidence="1">
    <location>
        <begin position="31"/>
        <end position="51"/>
    </location>
</feature>
<evidence type="ECO:0000313" key="2">
    <source>
        <dbReference type="EMBL" id="GGH06370.1"/>
    </source>
</evidence>
<keyword evidence="3" id="KW-1185">Reference proteome</keyword>
<dbReference type="InterPro" id="IPR011990">
    <property type="entry name" value="TPR-like_helical_dom_sf"/>
</dbReference>
<dbReference type="RefSeq" id="WP_188452802.1">
    <property type="nucleotide sequence ID" value="NZ_BMFS01000012.1"/>
</dbReference>
<evidence type="ECO:0008006" key="4">
    <source>
        <dbReference type="Google" id="ProtNLM"/>
    </source>
</evidence>
<accession>A0ABQ1XY73</accession>
<name>A0ABQ1XY73_9PROT</name>
<dbReference type="SUPFAM" id="SSF48452">
    <property type="entry name" value="TPR-like"/>
    <property type="match status" value="1"/>
</dbReference>
<organism evidence="2 3">
    <name type="scientific">Glycocaulis albus</name>
    <dbReference type="NCBI Taxonomy" id="1382801"/>
    <lineage>
        <taxon>Bacteria</taxon>
        <taxon>Pseudomonadati</taxon>
        <taxon>Pseudomonadota</taxon>
        <taxon>Alphaproteobacteria</taxon>
        <taxon>Maricaulales</taxon>
        <taxon>Maricaulaceae</taxon>
        <taxon>Glycocaulis</taxon>
    </lineage>
</organism>
<evidence type="ECO:0000313" key="3">
    <source>
        <dbReference type="Proteomes" id="UP000648722"/>
    </source>
</evidence>
<evidence type="ECO:0000256" key="1">
    <source>
        <dbReference type="SAM" id="MobiDB-lite"/>
    </source>
</evidence>
<comment type="caution">
    <text evidence="2">The sequence shown here is derived from an EMBL/GenBank/DDBJ whole genome shotgun (WGS) entry which is preliminary data.</text>
</comment>
<dbReference type="InterPro" id="IPR019734">
    <property type="entry name" value="TPR_rpt"/>
</dbReference>
<dbReference type="SMART" id="SM00028">
    <property type="entry name" value="TPR"/>
    <property type="match status" value="4"/>
</dbReference>
<dbReference type="EMBL" id="BMFS01000012">
    <property type="protein sequence ID" value="GGH06370.1"/>
    <property type="molecule type" value="Genomic_DNA"/>
</dbReference>
<protein>
    <recommendedName>
        <fullName evidence="4">Tetratricopeptide repeat protein</fullName>
    </recommendedName>
</protein>